<dbReference type="InterPro" id="IPR047589">
    <property type="entry name" value="DUF11_rpt"/>
</dbReference>
<dbReference type="Gene3D" id="2.60.40.10">
    <property type="entry name" value="Immunoglobulins"/>
    <property type="match status" value="2"/>
</dbReference>
<feature type="chain" id="PRO_5019486673" evidence="2">
    <location>
        <begin position="24"/>
        <end position="742"/>
    </location>
</feature>
<dbReference type="SUPFAM" id="SSF50952">
    <property type="entry name" value="Soluble quinoprotein glucose dehydrogenase"/>
    <property type="match status" value="1"/>
</dbReference>
<proteinExistence type="predicted"/>
<protein>
    <submittedName>
        <fullName evidence="4">DUF11 domain-containing protein</fullName>
    </submittedName>
</protein>
<keyword evidence="5" id="KW-1185">Reference proteome</keyword>
<dbReference type="InterPro" id="IPR011042">
    <property type="entry name" value="6-blade_b-propeller_TolB-like"/>
</dbReference>
<evidence type="ECO:0000313" key="4">
    <source>
        <dbReference type="EMBL" id="RIV23435.1"/>
    </source>
</evidence>
<dbReference type="InterPro" id="IPR051172">
    <property type="entry name" value="Chlamydia_OmcB"/>
</dbReference>
<evidence type="ECO:0000256" key="2">
    <source>
        <dbReference type="SAM" id="SignalP"/>
    </source>
</evidence>
<feature type="domain" description="DUF11" evidence="3">
    <location>
        <begin position="462"/>
        <end position="566"/>
    </location>
</feature>
<feature type="region of interest" description="Disordered" evidence="1">
    <location>
        <begin position="591"/>
        <end position="613"/>
    </location>
</feature>
<dbReference type="InterPro" id="IPR011041">
    <property type="entry name" value="Quinoprot_gluc/sorb_DH_b-prop"/>
</dbReference>
<keyword evidence="2" id="KW-0732">Signal</keyword>
<dbReference type="NCBIfam" id="TIGR01451">
    <property type="entry name" value="B_ant_repeat"/>
    <property type="match status" value="2"/>
</dbReference>
<name>A0A418MAN3_9BACT</name>
<feature type="region of interest" description="Disordered" evidence="1">
    <location>
        <begin position="714"/>
        <end position="733"/>
    </location>
</feature>
<evidence type="ECO:0000313" key="5">
    <source>
        <dbReference type="Proteomes" id="UP000283523"/>
    </source>
</evidence>
<gene>
    <name evidence="4" type="ORF">DYU11_10560</name>
</gene>
<organism evidence="4 5">
    <name type="scientific">Fibrisoma montanum</name>
    <dbReference type="NCBI Taxonomy" id="2305895"/>
    <lineage>
        <taxon>Bacteria</taxon>
        <taxon>Pseudomonadati</taxon>
        <taxon>Bacteroidota</taxon>
        <taxon>Cytophagia</taxon>
        <taxon>Cytophagales</taxon>
        <taxon>Spirosomataceae</taxon>
        <taxon>Fibrisoma</taxon>
    </lineage>
</organism>
<comment type="caution">
    <text evidence="4">The sequence shown here is derived from an EMBL/GenBank/DDBJ whole genome shotgun (WGS) entry which is preliminary data.</text>
</comment>
<evidence type="ECO:0000256" key="1">
    <source>
        <dbReference type="SAM" id="MobiDB-lite"/>
    </source>
</evidence>
<dbReference type="EMBL" id="QXED01000003">
    <property type="protein sequence ID" value="RIV23435.1"/>
    <property type="molecule type" value="Genomic_DNA"/>
</dbReference>
<dbReference type="PANTHER" id="PTHR34819">
    <property type="entry name" value="LARGE CYSTEINE-RICH PERIPLASMIC PROTEIN OMCB"/>
    <property type="match status" value="1"/>
</dbReference>
<reference evidence="4 5" key="1">
    <citation type="submission" date="2018-08" db="EMBL/GenBank/DDBJ databases">
        <title>Fibrisoma montanum sp. nov., isolated from Danxia mountain soil.</title>
        <authorList>
            <person name="Huang Y."/>
        </authorList>
    </citation>
    <scope>NUCLEOTIDE SEQUENCE [LARGE SCALE GENOMIC DNA]</scope>
    <source>
        <strain evidence="4 5">HYT19</strain>
    </source>
</reference>
<evidence type="ECO:0000259" key="3">
    <source>
        <dbReference type="Pfam" id="PF01345"/>
    </source>
</evidence>
<dbReference type="Gene3D" id="2.120.10.30">
    <property type="entry name" value="TolB, C-terminal domain"/>
    <property type="match status" value="1"/>
</dbReference>
<dbReference type="InterPro" id="IPR013783">
    <property type="entry name" value="Ig-like_fold"/>
</dbReference>
<dbReference type="InterPro" id="IPR001434">
    <property type="entry name" value="OmcB-like_DUF11"/>
</dbReference>
<accession>A0A418MAN3</accession>
<feature type="region of interest" description="Disordered" evidence="1">
    <location>
        <begin position="556"/>
        <end position="576"/>
    </location>
</feature>
<feature type="signal peptide" evidence="2">
    <location>
        <begin position="1"/>
        <end position="23"/>
    </location>
</feature>
<dbReference type="AlphaFoldDB" id="A0A418MAN3"/>
<feature type="domain" description="DUF11" evidence="3">
    <location>
        <begin position="618"/>
        <end position="722"/>
    </location>
</feature>
<sequence>MVYRWLHIFLLSSFLVHTMRVQAQLPRSLHPNITVEKLMSTQVRGVRVAYDAQTRKLYYHSFPGDVYRIEQPANGQPYEVPIASAADHGINYLQGMVFANGVLVLVGNFKETGQRGYGLVVKGIPQADGTWRWERIVQTVPYPSSATLYDHAFNGVCVTPGADSVYVNSGSRTDHGEVEDTGGLYPNTREVPLTATIFKLPLHPPATILLPNDQTALDQSGYVFCRGVRNTFDLALDRQGRLFGVENSGDRDDPEEMNWLRPGRHYGFPWEMGGNQTPQQFSGYNPGQDKLLPATLSPDQQQKFYNDPTFPPKPGNLVITQPIRNLGPDANLVRDPATGQVQQVNSVATFTSHRSPLGLLFDTDNALADFTGDAFVLSYSAGGGVRGGYLFAEEPGEDLLHVRLQYDPAVDNFTVQTTKVADGFISPTDAEWVGNIMYVIEEGRQCIWKLTFRPFDAVAKADLSLSIQSSDRIVAVNRPVSVTLTVRNDGPSEARNVQLENRLPSYLAYTGGDLSNDGGVLTATLASIGAGEHANLVYQLIAQQPGTFRNAVQIRSSGTPDLDSQGGSGTADGQDDTALLTLRTAETGLSVYESPNPNQQPLPVPVSNQPAADPTKADVNIQLVASTLTPNLNDMVSITVVVTNRGGLPTTGITVQHALPNQMVFVSGTGWTQAGTILTGQLTAIPVGGTAYLTFLARVTAGGRLLNQAQVSAADPLDPDSTPGNGLATGEDDTAWLELRVR</sequence>
<dbReference type="Proteomes" id="UP000283523">
    <property type="component" value="Unassembled WGS sequence"/>
</dbReference>
<dbReference type="Pfam" id="PF01345">
    <property type="entry name" value="DUF11"/>
    <property type="match status" value="2"/>
</dbReference>